<keyword evidence="1" id="KW-0812">Transmembrane</keyword>
<evidence type="ECO:0000256" key="1">
    <source>
        <dbReference type="SAM" id="Phobius"/>
    </source>
</evidence>
<dbReference type="EMBL" id="JAAXPI010000008">
    <property type="protein sequence ID" value="NKZ03803.1"/>
    <property type="molecule type" value="Genomic_DNA"/>
</dbReference>
<dbReference type="Proteomes" id="UP000579250">
    <property type="component" value="Unassembled WGS sequence"/>
</dbReference>
<keyword evidence="3" id="KW-1185">Reference proteome</keyword>
<evidence type="ECO:0000313" key="2">
    <source>
        <dbReference type="EMBL" id="NKZ03803.1"/>
    </source>
</evidence>
<dbReference type="AlphaFoldDB" id="A0A846Z095"/>
<evidence type="ECO:0000313" key="3">
    <source>
        <dbReference type="Proteomes" id="UP000579250"/>
    </source>
</evidence>
<dbReference type="RefSeq" id="WP_157438109.1">
    <property type="nucleotide sequence ID" value="NZ_JAAXPI010000008.1"/>
</dbReference>
<feature type="transmembrane region" description="Helical" evidence="1">
    <location>
        <begin position="12"/>
        <end position="31"/>
    </location>
</feature>
<keyword evidence="1" id="KW-0472">Membrane</keyword>
<organism evidence="2 3">
    <name type="scientific">Actinomadura latina</name>
    <dbReference type="NCBI Taxonomy" id="163603"/>
    <lineage>
        <taxon>Bacteria</taxon>
        <taxon>Bacillati</taxon>
        <taxon>Actinomycetota</taxon>
        <taxon>Actinomycetes</taxon>
        <taxon>Streptosporangiales</taxon>
        <taxon>Thermomonosporaceae</taxon>
        <taxon>Actinomadura</taxon>
    </lineage>
</organism>
<comment type="caution">
    <text evidence="2">The sequence shown here is derived from an EMBL/GenBank/DDBJ whole genome shotgun (WGS) entry which is preliminary data.</text>
</comment>
<sequence length="46" mass="5554">MKREMKVEKQRRGLWMALGSMAAIGTLALFWKEFPAMVRYYKIERM</sequence>
<protein>
    <submittedName>
        <fullName evidence="2">Uncharacterized protein</fullName>
    </submittedName>
</protein>
<keyword evidence="1" id="KW-1133">Transmembrane helix</keyword>
<reference evidence="2 3" key="1">
    <citation type="submission" date="2020-04" db="EMBL/GenBank/DDBJ databases">
        <title>MicrobeNet Type strains.</title>
        <authorList>
            <person name="Nicholson A.C."/>
        </authorList>
    </citation>
    <scope>NUCLEOTIDE SEQUENCE [LARGE SCALE GENOMIC DNA]</scope>
    <source>
        <strain evidence="2 3">ATCC BAA-277</strain>
    </source>
</reference>
<gene>
    <name evidence="2" type="ORF">HGB48_08590</name>
</gene>
<accession>A0A846Z095</accession>
<proteinExistence type="predicted"/>
<name>A0A846Z095_9ACTN</name>